<dbReference type="SMART" id="SM00990">
    <property type="entry name" value="VRR_NUC"/>
    <property type="match status" value="1"/>
</dbReference>
<dbReference type="Proteomes" id="UP000053048">
    <property type="component" value="Unassembled WGS sequence"/>
</dbReference>
<dbReference type="EC" id="3.1.4.1" evidence="5"/>
<dbReference type="Pfam" id="PF18081">
    <property type="entry name" value="FANC_SAP"/>
    <property type="match status" value="1"/>
</dbReference>
<evidence type="ECO:0000259" key="11">
    <source>
        <dbReference type="SMART" id="SM00990"/>
    </source>
</evidence>
<dbReference type="GO" id="GO:0046872">
    <property type="term" value="F:metal ion binding"/>
    <property type="evidence" value="ECO:0007669"/>
    <property type="project" value="UniProtKB-KW"/>
</dbReference>
<evidence type="ECO:0000313" key="12">
    <source>
        <dbReference type="EMBL" id="KTB61177.1"/>
    </source>
</evidence>
<keyword evidence="8" id="KW-0378">Hydrolase</keyword>
<evidence type="ECO:0000256" key="4">
    <source>
        <dbReference type="ARBA" id="ARBA00005533"/>
    </source>
</evidence>
<evidence type="ECO:0000313" key="13">
    <source>
        <dbReference type="Proteomes" id="UP000053048"/>
    </source>
</evidence>
<dbReference type="InterPro" id="IPR049125">
    <property type="entry name" value="FAN1-like_WH"/>
</dbReference>
<feature type="domain" description="VRR-NUC" evidence="11">
    <location>
        <begin position="454"/>
        <end position="568"/>
    </location>
</feature>
<sequence length="585" mass="67604">MNTSPLDNPFYYLENFRQVLGWIAHRYDDLLDASERRFIVEFADLPTPAQGLLVRMVMRKGALFRASKLSYAEIGDPHQAVVPLLQRHWVDSSPALELSELFQLLRKDELSQCFKAHAVKGPERKHDWLERLQPLYTTPQPLDHWHPSLSDAVFGLKIMPLCDRLRLLYFGNLYQEWSEFVLADLGIYRYEKVEFSAESRAISERADIDVCLQLHDCREALETCLELHELADRVIAIHCRNPWLQMRRAKLLFRIGQQAERLQDWPLAMSVYRQSSYPGARSRQIRVLELSAEYAEALMLAEQARCAPESDAEVQHLSRVMPRLQRKLGLAAERKRAARIVSRLDLQVTPLPGVAERKRAARIVSRLDLQVTPLPGVSVERLIRLHLQEEQGGEVHYVENALINSLFGLLCWRAIFAPLPGAFFHPFHSAPSDLYSPDFYQRRAALFDACMEQLESEAYRETILEHFESKYGLQSPFVFWGTLTPQLLAQALHCLPARHLQHWFRRLLQDIKANRTGMPDLIQFFPEQRRYRMIEVKGPGDRLQDNQLRWLDFCAEHGMPVEVCYVQWAVQSADVAADQGALSSS</sequence>
<reference evidence="12 13" key="1">
    <citation type="submission" date="2015-09" db="EMBL/GenBank/DDBJ databases">
        <title>Genome sequence of ICMP 13104.</title>
        <authorList>
            <person name="Visnovsky S."/>
            <person name="Lu A."/>
            <person name="Panda P."/>
            <person name="Pitman A."/>
        </authorList>
    </citation>
    <scope>NUCLEOTIDE SEQUENCE [LARGE SCALE GENOMIC DNA]</scope>
    <source>
        <strain evidence="12 13">ICMP 13104</strain>
    </source>
</reference>
<comment type="similarity">
    <text evidence="4">Belongs to the FAN1 family.</text>
</comment>
<proteinExistence type="inferred from homology"/>
<organism evidence="12 13">
    <name type="scientific">Pseudomonas viridiflava ICMP 13104</name>
    <dbReference type="NCBI Taxonomy" id="1198305"/>
    <lineage>
        <taxon>Bacteria</taxon>
        <taxon>Pseudomonadati</taxon>
        <taxon>Pseudomonadota</taxon>
        <taxon>Gammaproteobacteria</taxon>
        <taxon>Pseudomonadales</taxon>
        <taxon>Pseudomonadaceae</taxon>
        <taxon>Pseudomonas</taxon>
    </lineage>
</organism>
<dbReference type="InterPro" id="IPR011856">
    <property type="entry name" value="tRNA_endonuc-like_dom_sf"/>
</dbReference>
<comment type="catalytic activity">
    <reaction evidence="1">
        <text>Hydrolytically removes 5'-nucleotides successively from the 3'-hydroxy termini of 3'-hydroxy-terminated oligonucleotides.</text>
        <dbReference type="EC" id="3.1.4.1"/>
    </reaction>
</comment>
<dbReference type="GO" id="GO:0036297">
    <property type="term" value="P:interstrand cross-link repair"/>
    <property type="evidence" value="ECO:0007669"/>
    <property type="project" value="InterPro"/>
</dbReference>
<evidence type="ECO:0000256" key="6">
    <source>
        <dbReference type="ARBA" id="ARBA00022722"/>
    </source>
</evidence>
<dbReference type="GO" id="GO:0003676">
    <property type="term" value="F:nucleic acid binding"/>
    <property type="evidence" value="ECO:0007669"/>
    <property type="project" value="InterPro"/>
</dbReference>
<gene>
    <name evidence="12" type="ORF">AO067_11595</name>
</gene>
<keyword evidence="6" id="KW-0540">Nuclease</keyword>
<comment type="cofactor">
    <cofactor evidence="2">
        <name>Mn(2+)</name>
        <dbReference type="ChEBI" id="CHEBI:29035"/>
    </cofactor>
</comment>
<dbReference type="Pfam" id="PF21315">
    <property type="entry name" value="FAN1_HTH"/>
    <property type="match status" value="1"/>
</dbReference>
<dbReference type="AlphaFoldDB" id="A0A0W0HJH4"/>
<accession>A0A0W0HJH4</accession>
<dbReference type="EMBL" id="LKEJ01000139">
    <property type="protein sequence ID" value="KTB61177.1"/>
    <property type="molecule type" value="Genomic_DNA"/>
</dbReference>
<dbReference type="GO" id="GO:0004528">
    <property type="term" value="F:phosphodiesterase I activity"/>
    <property type="evidence" value="ECO:0007669"/>
    <property type="project" value="UniProtKB-EC"/>
</dbReference>
<evidence type="ECO:0000256" key="2">
    <source>
        <dbReference type="ARBA" id="ARBA00001936"/>
    </source>
</evidence>
<keyword evidence="9" id="KW-0460">Magnesium</keyword>
<evidence type="ECO:0000256" key="9">
    <source>
        <dbReference type="ARBA" id="ARBA00022842"/>
    </source>
</evidence>
<evidence type="ECO:0000256" key="3">
    <source>
        <dbReference type="ARBA" id="ARBA00001946"/>
    </source>
</evidence>
<protein>
    <recommendedName>
        <fullName evidence="5">phosphodiesterase I</fullName>
        <ecNumber evidence="5">3.1.4.1</ecNumber>
    </recommendedName>
</protein>
<evidence type="ECO:0000256" key="5">
    <source>
        <dbReference type="ARBA" id="ARBA00012029"/>
    </source>
</evidence>
<keyword evidence="10" id="KW-0464">Manganese</keyword>
<dbReference type="InterPro" id="IPR014883">
    <property type="entry name" value="VRR_NUC"/>
</dbReference>
<evidence type="ECO:0000256" key="8">
    <source>
        <dbReference type="ARBA" id="ARBA00022801"/>
    </source>
</evidence>
<evidence type="ECO:0000256" key="1">
    <source>
        <dbReference type="ARBA" id="ARBA00000983"/>
    </source>
</evidence>
<dbReference type="InterPro" id="IPR040603">
    <property type="entry name" value="FAN1_SAP_bact"/>
</dbReference>
<dbReference type="Gene3D" id="3.40.1350.10">
    <property type="match status" value="1"/>
</dbReference>
<comment type="cofactor">
    <cofactor evidence="3">
        <name>Mg(2+)</name>
        <dbReference type="ChEBI" id="CHEBI:18420"/>
    </cofactor>
</comment>
<keyword evidence="7" id="KW-0479">Metal-binding</keyword>
<dbReference type="PANTHER" id="PTHR15749">
    <property type="entry name" value="FANCONI-ASSOCIATED NUCLEASE 1"/>
    <property type="match status" value="1"/>
</dbReference>
<dbReference type="InterPro" id="IPR033315">
    <property type="entry name" value="Fan1-like"/>
</dbReference>
<evidence type="ECO:0000256" key="10">
    <source>
        <dbReference type="ARBA" id="ARBA00023211"/>
    </source>
</evidence>
<comment type="caution">
    <text evidence="12">The sequence shown here is derived from an EMBL/GenBank/DDBJ whole genome shotgun (WGS) entry which is preliminary data.</text>
</comment>
<keyword evidence="13" id="KW-1185">Reference proteome</keyword>
<dbReference type="PANTHER" id="PTHR15749:SF4">
    <property type="entry name" value="FANCONI-ASSOCIATED NUCLEASE 1"/>
    <property type="match status" value="1"/>
</dbReference>
<dbReference type="Pfam" id="PF08774">
    <property type="entry name" value="VRR_NUC"/>
    <property type="match status" value="1"/>
</dbReference>
<dbReference type="FunFam" id="3.40.1350.10:FF:000024">
    <property type="entry name" value="Fanconi-associated nuclease"/>
    <property type="match status" value="1"/>
</dbReference>
<evidence type="ECO:0000256" key="7">
    <source>
        <dbReference type="ARBA" id="ARBA00022723"/>
    </source>
</evidence>
<name>A0A0W0HJH4_PSEVI</name>